<gene>
    <name evidence="1" type="ORF">NBRC3278_2667</name>
</gene>
<dbReference type="AlphaFoldDB" id="A0A401X6V7"/>
<dbReference type="Proteomes" id="UP000287385">
    <property type="component" value="Unassembled WGS sequence"/>
</dbReference>
<accession>A0A401X6V7</accession>
<evidence type="ECO:0000313" key="2">
    <source>
        <dbReference type="Proteomes" id="UP000287385"/>
    </source>
</evidence>
<proteinExistence type="predicted"/>
<keyword evidence="2" id="KW-1185">Reference proteome</keyword>
<dbReference type="EMBL" id="BDEV01000113">
    <property type="protein sequence ID" value="GCD63574.1"/>
    <property type="molecule type" value="Genomic_DNA"/>
</dbReference>
<evidence type="ECO:0000313" key="1">
    <source>
        <dbReference type="EMBL" id="GCD63574.1"/>
    </source>
</evidence>
<comment type="caution">
    <text evidence="1">The sequence shown here is derived from an EMBL/GenBank/DDBJ whole genome shotgun (WGS) entry which is preliminary data.</text>
</comment>
<organism evidence="1 2">
    <name type="scientific">Acetobacter pasteurianus NBRC 3278</name>
    <dbReference type="NCBI Taxonomy" id="1226660"/>
    <lineage>
        <taxon>Bacteria</taxon>
        <taxon>Pseudomonadati</taxon>
        <taxon>Pseudomonadota</taxon>
        <taxon>Alphaproteobacteria</taxon>
        <taxon>Acetobacterales</taxon>
        <taxon>Acetobacteraceae</taxon>
        <taxon>Acetobacter</taxon>
    </lineage>
</organism>
<sequence>MKGSHMKMIFPEKSIRDKIRSRKSAKKVGFSVHEEGRGGVLYVVKDELTPEQKRLVKLSYSGNMNSEEAFLAALRAIGTPTTTAVVRDTEGAAPKE</sequence>
<name>A0A401X6V7_ACEPA</name>
<protein>
    <submittedName>
        <fullName evidence="1">Uncharacterized protein</fullName>
    </submittedName>
</protein>
<reference evidence="1 2" key="1">
    <citation type="submission" date="2016-06" db="EMBL/GenBank/DDBJ databases">
        <title>Acetobacter pasteurianus NBRC 3278 whole genome sequencing project.</title>
        <authorList>
            <person name="Matsutani M."/>
            <person name="Shiwa Y."/>
            <person name="Okamoto-Kainuma A."/>
            <person name="Ishikawa M."/>
            <person name="Koizumi Y."/>
            <person name="Yoshikawa H."/>
            <person name="Yakushi T."/>
            <person name="Matsushita K."/>
        </authorList>
    </citation>
    <scope>NUCLEOTIDE SEQUENCE [LARGE SCALE GENOMIC DNA]</scope>
    <source>
        <strain evidence="1 2">NBRC 3278</strain>
    </source>
</reference>